<sequence>MEIVITAGIVVVALYILIKQGKKKLKDGGCSGCNGSCQGCNIKKKD</sequence>
<proteinExistence type="predicted"/>
<evidence type="ECO:0000313" key="2">
    <source>
        <dbReference type="Proteomes" id="UP000481872"/>
    </source>
</evidence>
<organism evidence="1 2">
    <name type="scientific">Clostridium senegalense</name>
    <dbReference type="NCBI Taxonomy" id="1465809"/>
    <lineage>
        <taxon>Bacteria</taxon>
        <taxon>Bacillati</taxon>
        <taxon>Bacillota</taxon>
        <taxon>Clostridia</taxon>
        <taxon>Eubacteriales</taxon>
        <taxon>Clostridiaceae</taxon>
        <taxon>Clostridium</taxon>
    </lineage>
</organism>
<protein>
    <submittedName>
        <fullName evidence="1">FeoB-associated Cys-rich membrane protein</fullName>
    </submittedName>
</protein>
<keyword evidence="2" id="KW-1185">Reference proteome</keyword>
<gene>
    <name evidence="1" type="ORF">G3M99_08540</name>
</gene>
<comment type="caution">
    <text evidence="1">The sequence shown here is derived from an EMBL/GenBank/DDBJ whole genome shotgun (WGS) entry which is preliminary data.</text>
</comment>
<dbReference type="AlphaFoldDB" id="A0A6M0H2S1"/>
<dbReference type="EMBL" id="JAAGPU010000013">
    <property type="protein sequence ID" value="NEU04899.1"/>
    <property type="molecule type" value="Genomic_DNA"/>
</dbReference>
<dbReference type="Proteomes" id="UP000481872">
    <property type="component" value="Unassembled WGS sequence"/>
</dbReference>
<name>A0A6M0H2S1_9CLOT</name>
<accession>A0A6M0H2S1</accession>
<dbReference type="RefSeq" id="WP_147582140.1">
    <property type="nucleotide sequence ID" value="NZ_JAHLNC010000001.1"/>
</dbReference>
<evidence type="ECO:0000313" key="1">
    <source>
        <dbReference type="EMBL" id="NEU04899.1"/>
    </source>
</evidence>
<reference evidence="1 2" key="1">
    <citation type="submission" date="2020-02" db="EMBL/GenBank/DDBJ databases">
        <title>Genome assembly of a novel Clostridium senegalense strain.</title>
        <authorList>
            <person name="Gupta T.B."/>
            <person name="Jauregui R."/>
            <person name="Maclean P."/>
            <person name="Nawarathana A."/>
            <person name="Brightwell G."/>
        </authorList>
    </citation>
    <scope>NUCLEOTIDE SEQUENCE [LARGE SCALE GENOMIC DNA]</scope>
    <source>
        <strain evidence="1 2">AGRFS4</strain>
    </source>
</reference>